<dbReference type="SUPFAM" id="SSF52317">
    <property type="entry name" value="Class I glutamine amidotransferase-like"/>
    <property type="match status" value="1"/>
</dbReference>
<sequence>MSRRILHVVTNVSHYDNPAYKTGLWLSELTHAYAIFAGQGYEQHIVSPQGGRSPLEPRALKWPLLDASAKAWLKTPAKMALLENTLSPQQVDPVRFDAIYFTGGHAVMWDFPDSAELQQITREIYERGGVVSAVCHGYCGLLNVRLSNGTLLVAGRRITGFSWPEEVLAGVARDMPYNAQAEMQKRGARYEKALLPFVPHAVVDGRLVTGQNPNSAKLTAKRVVALL</sequence>
<accession>A0ABD5BFP0</accession>
<keyword evidence="5" id="KW-0315">Glutamine amidotransferase</keyword>
<proteinExistence type="inferred from homology"/>
<dbReference type="PANTHER" id="PTHR48094">
    <property type="entry name" value="PROTEIN/NUCLEIC ACID DEGLYCASE DJ-1-RELATED"/>
    <property type="match status" value="1"/>
</dbReference>
<dbReference type="PANTHER" id="PTHR48094:SF11">
    <property type="entry name" value="GLUTATHIONE-INDEPENDENT GLYOXALASE HSP31-RELATED"/>
    <property type="match status" value="1"/>
</dbReference>
<dbReference type="CDD" id="cd03141">
    <property type="entry name" value="GATase1_Hsp31_like"/>
    <property type="match status" value="1"/>
</dbReference>
<comment type="caution">
    <text evidence="5">The sequence shown here is derived from an EMBL/GenBank/DDBJ whole genome shotgun (WGS) entry which is preliminary data.</text>
</comment>
<dbReference type="InterPro" id="IPR002818">
    <property type="entry name" value="DJ-1/PfpI"/>
</dbReference>
<dbReference type="Pfam" id="PF01965">
    <property type="entry name" value="DJ-1_PfpI"/>
    <property type="match status" value="1"/>
</dbReference>
<keyword evidence="1" id="KW-0346">Stress response</keyword>
<evidence type="ECO:0000313" key="6">
    <source>
        <dbReference type="Proteomes" id="UP001234811"/>
    </source>
</evidence>
<feature type="domain" description="DJ-1/PfpI" evidence="4">
    <location>
        <begin position="28"/>
        <end position="224"/>
    </location>
</feature>
<gene>
    <name evidence="5" type="ORF">RF091_07500</name>
</gene>
<evidence type="ECO:0000256" key="1">
    <source>
        <dbReference type="ARBA" id="ARBA00023016"/>
    </source>
</evidence>
<dbReference type="InterPro" id="IPR029062">
    <property type="entry name" value="Class_I_gatase-like"/>
</dbReference>
<evidence type="ECO:0000259" key="4">
    <source>
        <dbReference type="Pfam" id="PF01965"/>
    </source>
</evidence>
<evidence type="ECO:0000313" key="5">
    <source>
        <dbReference type="EMBL" id="MDQ9555362.1"/>
    </source>
</evidence>
<dbReference type="Gene3D" id="3.40.50.880">
    <property type="match status" value="1"/>
</dbReference>
<dbReference type="GO" id="GO:0016829">
    <property type="term" value="F:lyase activity"/>
    <property type="evidence" value="ECO:0007669"/>
    <property type="project" value="UniProtKB-KW"/>
</dbReference>
<evidence type="ECO:0000256" key="2">
    <source>
        <dbReference type="ARBA" id="ARBA00023239"/>
    </source>
</evidence>
<name>A0ABD5BFP0_SERMA</name>
<dbReference type="Proteomes" id="UP001234811">
    <property type="component" value="Unassembled WGS sequence"/>
</dbReference>
<organism evidence="5 6">
    <name type="scientific">Serratia marcescens</name>
    <dbReference type="NCBI Taxonomy" id="615"/>
    <lineage>
        <taxon>Bacteria</taxon>
        <taxon>Pseudomonadati</taxon>
        <taxon>Pseudomonadota</taxon>
        <taxon>Gammaproteobacteria</taxon>
        <taxon>Enterobacterales</taxon>
        <taxon>Yersiniaceae</taxon>
        <taxon>Serratia</taxon>
    </lineage>
</organism>
<reference evidence="5 6" key="1">
    <citation type="submission" date="2023-07" db="EMBL/GenBank/DDBJ databases">
        <title>Pathogens genome sequencing project 196.</title>
        <authorList>
            <person name="Cao X."/>
        </authorList>
    </citation>
    <scope>NUCLEOTIDE SEQUENCE [LARGE SCALE GENOMIC DNA]</scope>
    <source>
        <strain evidence="5 6">SM41</strain>
    </source>
</reference>
<evidence type="ECO:0000256" key="3">
    <source>
        <dbReference type="ARBA" id="ARBA00038493"/>
    </source>
</evidence>
<dbReference type="EMBL" id="JAVIPQ010000128">
    <property type="protein sequence ID" value="MDQ9555362.1"/>
    <property type="molecule type" value="Genomic_DNA"/>
</dbReference>
<protein>
    <submittedName>
        <fullName evidence="5">Type 1 glutamine amidotransferase domain-containing protein</fullName>
    </submittedName>
</protein>
<comment type="similarity">
    <text evidence="3">Belongs to the peptidase C56 family. HSP31-like subfamily.</text>
</comment>
<dbReference type="RefSeq" id="WP_047571387.1">
    <property type="nucleotide sequence ID" value="NZ_CP026050.1"/>
</dbReference>
<dbReference type="AlphaFoldDB" id="A0ABD5BFP0"/>
<keyword evidence="2" id="KW-0456">Lyase</keyword>
<dbReference type="InterPro" id="IPR050325">
    <property type="entry name" value="Prot/Nucl_acid_deglycase"/>
</dbReference>